<dbReference type="PANTHER" id="PTHR35789">
    <property type="entry name" value="SPORE GERMINATION PROTEIN B3"/>
    <property type="match status" value="1"/>
</dbReference>
<feature type="domain" description="Spore germination GerAC-like C-terminal" evidence="8">
    <location>
        <begin position="200"/>
        <end position="369"/>
    </location>
</feature>
<comment type="similarity">
    <text evidence="2">Belongs to the GerABKC lipoprotein family.</text>
</comment>
<name>A0ABW9UBY3_9BACL</name>
<dbReference type="NCBIfam" id="TIGR02887">
    <property type="entry name" value="spore_ger_x_C"/>
    <property type="match status" value="1"/>
</dbReference>
<reference evidence="10 11" key="1">
    <citation type="submission" date="2019-12" db="EMBL/GenBank/DDBJ databases">
        <authorList>
            <person name="Huq M.A."/>
        </authorList>
    </citation>
    <scope>NUCLEOTIDE SEQUENCE [LARGE SCALE GENOMIC DNA]</scope>
    <source>
        <strain evidence="10 11">MAH-34</strain>
    </source>
</reference>
<comment type="caution">
    <text evidence="10">The sequence shown here is derived from an EMBL/GenBank/DDBJ whole genome shotgun (WGS) entry which is preliminary data.</text>
</comment>
<dbReference type="EMBL" id="WSEM01000015">
    <property type="protein sequence ID" value="MVQ35890.1"/>
    <property type="molecule type" value="Genomic_DNA"/>
</dbReference>
<evidence type="ECO:0000256" key="2">
    <source>
        <dbReference type="ARBA" id="ARBA00007886"/>
    </source>
</evidence>
<keyword evidence="11" id="KW-1185">Reference proteome</keyword>
<organism evidence="10 11">
    <name type="scientific">Paenibacillus anseongense</name>
    <dbReference type="NCBI Taxonomy" id="2682845"/>
    <lineage>
        <taxon>Bacteria</taxon>
        <taxon>Bacillati</taxon>
        <taxon>Bacillota</taxon>
        <taxon>Bacilli</taxon>
        <taxon>Bacillales</taxon>
        <taxon>Paenibacillaceae</taxon>
        <taxon>Paenibacillus</taxon>
    </lineage>
</organism>
<accession>A0ABW9UBY3</accession>
<dbReference type="Gene3D" id="3.30.300.210">
    <property type="entry name" value="Nutrient germinant receptor protein C, domain 3"/>
    <property type="match status" value="1"/>
</dbReference>
<evidence type="ECO:0000256" key="5">
    <source>
        <dbReference type="ARBA" id="ARBA00023136"/>
    </source>
</evidence>
<dbReference type="RefSeq" id="WP_157319817.1">
    <property type="nucleotide sequence ID" value="NZ_WSEM01000015.1"/>
</dbReference>
<keyword evidence="7" id="KW-0449">Lipoprotein</keyword>
<evidence type="ECO:0000256" key="6">
    <source>
        <dbReference type="ARBA" id="ARBA00023139"/>
    </source>
</evidence>
<proteinExistence type="inferred from homology"/>
<gene>
    <name evidence="10" type="ORF">GON05_14825</name>
</gene>
<dbReference type="Proteomes" id="UP000467637">
    <property type="component" value="Unassembled WGS sequence"/>
</dbReference>
<keyword evidence="4" id="KW-0732">Signal</keyword>
<feature type="domain" description="Spore germination protein N-terminal" evidence="9">
    <location>
        <begin position="19"/>
        <end position="190"/>
    </location>
</feature>
<dbReference type="InterPro" id="IPR038501">
    <property type="entry name" value="Spore_GerAC_C_sf"/>
</dbReference>
<sequence length="372" mass="41770">MHKWLIVIMLISLTGCAQQQRIEKLGMSDIVAFDPAYEENGKPSNTQLSIAISVPKTGKMNNTQLDILQTKADSPKEARSNFNRQIDKVIVSGQLRSMIFGKELAKQGIWRALDSYRRDYSVGEQLNIVVVNGSAVDMLTHSHTQIQSVGNYIDQLLTQQSDIHEVPNTTLYSFARDYFDDGIDPIAPMIMLKNDHVEIEGVALFKKDRYIGKLNQDKAAMFAILHQNLKDAEFDIKFMDQSSGQKEGAMINSIISKRKVSVLKHDAGSSPQIVIHIQLSGIILEYTGTATFKEAAEQTALNQSLSVAIREQLQAIVDQVQRTGGDNLGFGTYVRNSMSYEEWEKFDWNARYPSAEIRVEVDASIRDFGMIL</sequence>
<dbReference type="InterPro" id="IPR008844">
    <property type="entry name" value="Spore_GerAC-like"/>
</dbReference>
<keyword evidence="5" id="KW-0472">Membrane</keyword>
<keyword evidence="3" id="KW-0309">Germination</keyword>
<evidence type="ECO:0000259" key="9">
    <source>
        <dbReference type="Pfam" id="PF25198"/>
    </source>
</evidence>
<keyword evidence="6" id="KW-0564">Palmitate</keyword>
<evidence type="ECO:0000256" key="1">
    <source>
        <dbReference type="ARBA" id="ARBA00004635"/>
    </source>
</evidence>
<dbReference type="InterPro" id="IPR057336">
    <property type="entry name" value="GerAC_N"/>
</dbReference>
<evidence type="ECO:0000259" key="8">
    <source>
        <dbReference type="Pfam" id="PF05504"/>
    </source>
</evidence>
<evidence type="ECO:0000313" key="10">
    <source>
        <dbReference type="EMBL" id="MVQ35890.1"/>
    </source>
</evidence>
<evidence type="ECO:0000256" key="3">
    <source>
        <dbReference type="ARBA" id="ARBA00022544"/>
    </source>
</evidence>
<evidence type="ECO:0000256" key="7">
    <source>
        <dbReference type="ARBA" id="ARBA00023288"/>
    </source>
</evidence>
<dbReference type="InterPro" id="IPR046953">
    <property type="entry name" value="Spore_GerAC-like_C"/>
</dbReference>
<evidence type="ECO:0000313" key="11">
    <source>
        <dbReference type="Proteomes" id="UP000467637"/>
    </source>
</evidence>
<protein>
    <submittedName>
        <fullName evidence="10">Ger(X)C family spore germination protein</fullName>
    </submittedName>
</protein>
<comment type="subcellular location">
    <subcellularLocation>
        <location evidence="1">Membrane</location>
        <topology evidence="1">Lipid-anchor</topology>
    </subcellularLocation>
</comment>
<dbReference type="Pfam" id="PF25198">
    <property type="entry name" value="Spore_GerAC_N"/>
    <property type="match status" value="1"/>
</dbReference>
<dbReference type="PANTHER" id="PTHR35789:SF1">
    <property type="entry name" value="SPORE GERMINATION PROTEIN B3"/>
    <property type="match status" value="1"/>
</dbReference>
<evidence type="ECO:0000256" key="4">
    <source>
        <dbReference type="ARBA" id="ARBA00022729"/>
    </source>
</evidence>
<dbReference type="PROSITE" id="PS51257">
    <property type="entry name" value="PROKAR_LIPOPROTEIN"/>
    <property type="match status" value="1"/>
</dbReference>
<dbReference type="Pfam" id="PF05504">
    <property type="entry name" value="Spore_GerAC"/>
    <property type="match status" value="1"/>
</dbReference>